<dbReference type="Proteomes" id="UP000499080">
    <property type="component" value="Unassembled WGS sequence"/>
</dbReference>
<dbReference type="Pfam" id="PF00078">
    <property type="entry name" value="RVT_1"/>
    <property type="match status" value="1"/>
</dbReference>
<accession>A0A4Y2G4S9</accession>
<evidence type="ECO:0000259" key="1">
    <source>
        <dbReference type="PROSITE" id="PS50878"/>
    </source>
</evidence>
<dbReference type="PANTHER" id="PTHR36688">
    <property type="entry name" value="ENDO/EXONUCLEASE/PHOSPHATASE DOMAIN-CONTAINING PROTEIN"/>
    <property type="match status" value="1"/>
</dbReference>
<keyword evidence="2" id="KW-0548">Nucleotidyltransferase</keyword>
<dbReference type="InterPro" id="IPR000477">
    <property type="entry name" value="RT_dom"/>
</dbReference>
<dbReference type="OrthoDB" id="6497161at2759"/>
<evidence type="ECO:0000313" key="3">
    <source>
        <dbReference type="Proteomes" id="UP000499080"/>
    </source>
</evidence>
<reference evidence="2 3" key="1">
    <citation type="journal article" date="2019" name="Sci. Rep.">
        <title>Orb-weaving spider Araneus ventricosus genome elucidates the spidroin gene catalogue.</title>
        <authorList>
            <person name="Kono N."/>
            <person name="Nakamura H."/>
            <person name="Ohtoshi R."/>
            <person name="Moran D.A.P."/>
            <person name="Shinohara A."/>
            <person name="Yoshida Y."/>
            <person name="Fujiwara M."/>
            <person name="Mori M."/>
            <person name="Tomita M."/>
            <person name="Arakawa K."/>
        </authorList>
    </citation>
    <scope>NUCLEOTIDE SEQUENCE [LARGE SCALE GENOMIC DNA]</scope>
</reference>
<organism evidence="2 3">
    <name type="scientific">Araneus ventricosus</name>
    <name type="common">Orbweaver spider</name>
    <name type="synonym">Epeira ventricosa</name>
    <dbReference type="NCBI Taxonomy" id="182803"/>
    <lineage>
        <taxon>Eukaryota</taxon>
        <taxon>Metazoa</taxon>
        <taxon>Ecdysozoa</taxon>
        <taxon>Arthropoda</taxon>
        <taxon>Chelicerata</taxon>
        <taxon>Arachnida</taxon>
        <taxon>Araneae</taxon>
        <taxon>Araneomorphae</taxon>
        <taxon>Entelegynae</taxon>
        <taxon>Araneoidea</taxon>
        <taxon>Araneidae</taxon>
        <taxon>Araneus</taxon>
    </lineage>
</organism>
<comment type="caution">
    <text evidence="2">The sequence shown here is derived from an EMBL/GenBank/DDBJ whole genome shotgun (WGS) entry which is preliminary data.</text>
</comment>
<keyword evidence="2" id="KW-0695">RNA-directed DNA polymerase</keyword>
<evidence type="ECO:0000313" key="2">
    <source>
        <dbReference type="EMBL" id="GBM48862.1"/>
    </source>
</evidence>
<dbReference type="PANTHER" id="PTHR36688:SF1">
    <property type="entry name" value="ENDONUCLEASE_EXONUCLEASE_PHOSPHATASE DOMAIN-CONTAINING PROTEIN"/>
    <property type="match status" value="1"/>
</dbReference>
<gene>
    <name evidence="2" type="primary">RTase_597</name>
    <name evidence="2" type="ORF">AVEN_36919_1</name>
</gene>
<protein>
    <submittedName>
        <fullName evidence="2">Putative RNA-directed DNA polymerase from transposon BS</fullName>
    </submittedName>
</protein>
<name>A0A4Y2G4S9_ARAVE</name>
<dbReference type="CDD" id="cd01650">
    <property type="entry name" value="RT_nLTR_like"/>
    <property type="match status" value="1"/>
</dbReference>
<keyword evidence="2" id="KW-0808">Transferase</keyword>
<dbReference type="EMBL" id="BGPR01001231">
    <property type="protein sequence ID" value="GBM48862.1"/>
    <property type="molecule type" value="Genomic_DNA"/>
</dbReference>
<feature type="domain" description="Reverse transcriptase" evidence="1">
    <location>
        <begin position="1"/>
        <end position="210"/>
    </location>
</feature>
<proteinExistence type="predicted"/>
<keyword evidence="3" id="KW-1185">Reference proteome</keyword>
<dbReference type="InterPro" id="IPR052560">
    <property type="entry name" value="RdDP_mobile_element"/>
</dbReference>
<sequence>MVNRRLVYYLERNKILSPFQSGFRPGRCTIDNLLALETDIRTTFLKRQHLVAIFFDIEKAYDRTWRYGILQDLFNCNLRGNLPIFIQNFFHLRQFRVKVGYQLSDPFIQEEGVPQGSVLRVTRFALKINSIFKHSQPSIKSFLYVDDLYISCSGDNMAFIERQLQIAVNKLIQWSILNGFTFSTSKTCVHFCRKRRLHPEPEIKLYGQVINVVSEVKFLGIVFDKKLTFLPHVLQLRKKLDGALNILKVLSNTSWGASRLCLLRVYRAAILSKIDYGCNIFMDQPDRVLQKL</sequence>
<dbReference type="GO" id="GO:0003964">
    <property type="term" value="F:RNA-directed DNA polymerase activity"/>
    <property type="evidence" value="ECO:0007669"/>
    <property type="project" value="UniProtKB-KW"/>
</dbReference>
<dbReference type="PROSITE" id="PS50878">
    <property type="entry name" value="RT_POL"/>
    <property type="match status" value="1"/>
</dbReference>
<dbReference type="AlphaFoldDB" id="A0A4Y2G4S9"/>